<evidence type="ECO:0000256" key="2">
    <source>
        <dbReference type="ARBA" id="ARBA00022763"/>
    </source>
</evidence>
<dbReference type="CDD" id="cd00540">
    <property type="entry name" value="AAG"/>
    <property type="match status" value="1"/>
</dbReference>
<dbReference type="Pfam" id="PF02245">
    <property type="entry name" value="Pur_DNA_glyco"/>
    <property type="match status" value="1"/>
</dbReference>
<sequence length="202" mass="21794">MSFDDVIPAARALLGSTLSTDRNGGRVTLRITEVEAYAGEEDPASHAYRGPNNRNAAMFGPPWHAYVYRHMGLHTCFNIVVGKEGTPTGILIRAGEIIEGTALAHQRRSEKGRVRSLKELASGPARLTVALGINTTDNNAPLDGSTGIQLRYGPHTPERKIATGPRVGVGSARETLARFWISGNPTVSTYKPAPPPRTRRTT</sequence>
<proteinExistence type="inferred from homology"/>
<dbReference type="Proteomes" id="UP000254118">
    <property type="component" value="Unassembled WGS sequence"/>
</dbReference>
<protein>
    <recommendedName>
        <fullName evidence="5">Putative 3-methyladenine DNA glycosylase</fullName>
        <ecNumber evidence="5">3.2.2.-</ecNumber>
    </recommendedName>
</protein>
<dbReference type="SUPFAM" id="SSF50486">
    <property type="entry name" value="FMT C-terminal domain-like"/>
    <property type="match status" value="1"/>
</dbReference>
<organism evidence="6 7">
    <name type="scientific">Dermatophilus congolensis</name>
    <dbReference type="NCBI Taxonomy" id="1863"/>
    <lineage>
        <taxon>Bacteria</taxon>
        <taxon>Bacillati</taxon>
        <taxon>Actinomycetota</taxon>
        <taxon>Actinomycetes</taxon>
        <taxon>Micrococcales</taxon>
        <taxon>Dermatophilaceae</taxon>
        <taxon>Dermatophilus</taxon>
    </lineage>
</organism>
<evidence type="ECO:0000256" key="5">
    <source>
        <dbReference type="HAMAP-Rule" id="MF_00527"/>
    </source>
</evidence>
<comment type="similarity">
    <text evidence="1 5">Belongs to the DNA glycosylase MPG family.</text>
</comment>
<keyword evidence="4 5" id="KW-0234">DNA repair</keyword>
<evidence type="ECO:0000256" key="3">
    <source>
        <dbReference type="ARBA" id="ARBA00022801"/>
    </source>
</evidence>
<keyword evidence="2 5" id="KW-0227">DNA damage</keyword>
<dbReference type="NCBIfam" id="NF002003">
    <property type="entry name" value="PRK00802.1-3"/>
    <property type="match status" value="1"/>
</dbReference>
<comment type="caution">
    <text evidence="6">The sequence shown here is derived from an EMBL/GenBank/DDBJ whole genome shotgun (WGS) entry which is preliminary data.</text>
</comment>
<dbReference type="AlphaFoldDB" id="A0AA46BQH1"/>
<dbReference type="GO" id="GO:0006284">
    <property type="term" value="P:base-excision repair"/>
    <property type="evidence" value="ECO:0007669"/>
    <property type="project" value="InterPro"/>
</dbReference>
<dbReference type="GO" id="GO:0003905">
    <property type="term" value="F:alkylbase DNA N-glycosylase activity"/>
    <property type="evidence" value="ECO:0007669"/>
    <property type="project" value="InterPro"/>
</dbReference>
<dbReference type="EC" id="3.2.2.-" evidence="5"/>
<gene>
    <name evidence="6" type="ORF">NCTC7915_02433</name>
</gene>
<reference evidence="6 7" key="1">
    <citation type="submission" date="2018-06" db="EMBL/GenBank/DDBJ databases">
        <authorList>
            <consortium name="Pathogen Informatics"/>
            <person name="Doyle S."/>
        </authorList>
    </citation>
    <scope>NUCLEOTIDE SEQUENCE [LARGE SCALE GENOMIC DNA]</scope>
    <source>
        <strain evidence="6 7">NCTC7915</strain>
    </source>
</reference>
<dbReference type="GO" id="GO:0003677">
    <property type="term" value="F:DNA binding"/>
    <property type="evidence" value="ECO:0007669"/>
    <property type="project" value="InterPro"/>
</dbReference>
<dbReference type="InterPro" id="IPR003180">
    <property type="entry name" value="MPG"/>
</dbReference>
<dbReference type="PANTHER" id="PTHR10429:SF0">
    <property type="entry name" value="DNA-3-METHYLADENINE GLYCOSYLASE"/>
    <property type="match status" value="1"/>
</dbReference>
<dbReference type="EMBL" id="UFYA01000001">
    <property type="protein sequence ID" value="STD15864.1"/>
    <property type="molecule type" value="Genomic_DNA"/>
</dbReference>
<evidence type="ECO:0000313" key="7">
    <source>
        <dbReference type="Proteomes" id="UP000254118"/>
    </source>
</evidence>
<evidence type="ECO:0000256" key="1">
    <source>
        <dbReference type="ARBA" id="ARBA00009232"/>
    </source>
</evidence>
<dbReference type="InterPro" id="IPR036995">
    <property type="entry name" value="MPG_sf"/>
</dbReference>
<dbReference type="InterPro" id="IPR011034">
    <property type="entry name" value="Formyl_transferase-like_C_sf"/>
</dbReference>
<dbReference type="NCBIfam" id="TIGR00567">
    <property type="entry name" value="3mg"/>
    <property type="match status" value="1"/>
</dbReference>
<keyword evidence="3 5" id="KW-0378">Hydrolase</keyword>
<dbReference type="RefSeq" id="WP_115032285.1">
    <property type="nucleotide sequence ID" value="NZ_UFYA01000001.1"/>
</dbReference>
<dbReference type="HAMAP" id="MF_00527">
    <property type="entry name" value="3MGH"/>
    <property type="match status" value="1"/>
</dbReference>
<name>A0AA46BQH1_9MICO</name>
<evidence type="ECO:0000256" key="4">
    <source>
        <dbReference type="ARBA" id="ARBA00023204"/>
    </source>
</evidence>
<evidence type="ECO:0000313" key="6">
    <source>
        <dbReference type="EMBL" id="STD15864.1"/>
    </source>
</evidence>
<dbReference type="PANTHER" id="PTHR10429">
    <property type="entry name" value="DNA-3-METHYLADENINE GLYCOSYLASE"/>
    <property type="match status" value="1"/>
</dbReference>
<accession>A0AA46BQH1</accession>
<dbReference type="Gene3D" id="3.10.300.10">
    <property type="entry name" value="Methylpurine-DNA glycosylase (MPG)"/>
    <property type="match status" value="1"/>
</dbReference>